<dbReference type="AlphaFoldDB" id="A0AA39YFC4"/>
<keyword evidence="2 6" id="KW-0378">Hydrolase</keyword>
<evidence type="ECO:0000256" key="4">
    <source>
        <dbReference type="PIRSR" id="PIRSR606710-1"/>
    </source>
</evidence>
<dbReference type="CDD" id="cd08999">
    <property type="entry name" value="GH43_ABN-like"/>
    <property type="match status" value="1"/>
</dbReference>
<dbReference type="GO" id="GO:0004553">
    <property type="term" value="F:hydrolase activity, hydrolyzing O-glycosyl compounds"/>
    <property type="evidence" value="ECO:0007669"/>
    <property type="project" value="InterPro"/>
</dbReference>
<dbReference type="InterPro" id="IPR006710">
    <property type="entry name" value="Glyco_hydro_43"/>
</dbReference>
<evidence type="ECO:0000256" key="1">
    <source>
        <dbReference type="ARBA" id="ARBA00009865"/>
    </source>
</evidence>
<dbReference type="PANTHER" id="PTHR42812">
    <property type="entry name" value="BETA-XYLOSIDASE"/>
    <property type="match status" value="1"/>
</dbReference>
<dbReference type="GO" id="GO:0005975">
    <property type="term" value="P:carbohydrate metabolic process"/>
    <property type="evidence" value="ECO:0007669"/>
    <property type="project" value="InterPro"/>
</dbReference>
<evidence type="ECO:0000256" key="2">
    <source>
        <dbReference type="ARBA" id="ARBA00022801"/>
    </source>
</evidence>
<sequence>MHACGHISRRKQKISARRRSRAKSLYMMEKVVLNIIRTLPFESGVENFLFPRIYPPGRGRKRKVFRSLYFEHSTMRFSFLQDWAPSLLPGILLLSFSSGSPPGVEAFPAPVEPPLAARDSSNSSSPVSLLIDQDFPDPSIIQDVDGTWYAFATASGIQNIQAAKASTPSGPWTHLSQDILPGTGAWTSNYSSWAPDVRMVAKGRYVMYYSGQLGNETAYHCIGTAVSTSILGPYTPAPTPFACPLEQGGAIDPAGYYDVSTGRRYVLYKVDGNSVGSGGYCNNGVAPFAPTPIMLQEVSVDDGVTKIGDVVEVLDRNQTADGPLVEAPDLFRVEAANGTATYVLLYSNHCFDSPGYTVSYAMASSVNGPYTRSPAGALIESGDWNLTAPGGATAVDGEGYMVFHANCVRGRCMYGAPFGMEDAAVVVVGG</sequence>
<keyword evidence="8" id="KW-1185">Reference proteome</keyword>
<evidence type="ECO:0000256" key="3">
    <source>
        <dbReference type="ARBA" id="ARBA00023295"/>
    </source>
</evidence>
<feature type="site" description="Important for catalytic activity, responsible for pKa modulation of the active site Glu and correct orientation of both the proton donor and substrate" evidence="5">
    <location>
        <position position="252"/>
    </location>
</feature>
<dbReference type="InterPro" id="IPR023296">
    <property type="entry name" value="Glyco_hydro_beta-prop_sf"/>
</dbReference>
<name>A0AA39YFC4_9PEZI</name>
<dbReference type="EMBL" id="JAULSV010000002">
    <property type="protein sequence ID" value="KAK0651598.1"/>
    <property type="molecule type" value="Genomic_DNA"/>
</dbReference>
<accession>A0AA39YFC4</accession>
<dbReference type="Proteomes" id="UP001174936">
    <property type="component" value="Unassembled WGS sequence"/>
</dbReference>
<comment type="caution">
    <text evidence="7">The sequence shown here is derived from an EMBL/GenBank/DDBJ whole genome shotgun (WGS) entry which is preliminary data.</text>
</comment>
<feature type="active site" description="Proton acceptor" evidence="4">
    <location>
        <position position="137"/>
    </location>
</feature>
<dbReference type="Gene3D" id="2.115.10.20">
    <property type="entry name" value="Glycosyl hydrolase domain, family 43"/>
    <property type="match status" value="1"/>
</dbReference>
<evidence type="ECO:0000313" key="8">
    <source>
        <dbReference type="Proteomes" id="UP001174936"/>
    </source>
</evidence>
<evidence type="ECO:0000256" key="6">
    <source>
        <dbReference type="RuleBase" id="RU361187"/>
    </source>
</evidence>
<keyword evidence="3 6" id="KW-0326">Glycosidase</keyword>
<dbReference type="SUPFAM" id="SSF75005">
    <property type="entry name" value="Arabinanase/levansucrase/invertase"/>
    <property type="match status" value="1"/>
</dbReference>
<dbReference type="Pfam" id="PF04616">
    <property type="entry name" value="Glyco_hydro_43"/>
    <property type="match status" value="1"/>
</dbReference>
<protein>
    <submittedName>
        <fullName evidence="7">Glycosyl hydrolase</fullName>
    </submittedName>
</protein>
<dbReference type="PANTHER" id="PTHR42812:SF5">
    <property type="entry name" value="ENDO-ARABINASE"/>
    <property type="match status" value="1"/>
</dbReference>
<organism evidence="7 8">
    <name type="scientific">Cercophora newfieldiana</name>
    <dbReference type="NCBI Taxonomy" id="92897"/>
    <lineage>
        <taxon>Eukaryota</taxon>
        <taxon>Fungi</taxon>
        <taxon>Dikarya</taxon>
        <taxon>Ascomycota</taxon>
        <taxon>Pezizomycotina</taxon>
        <taxon>Sordariomycetes</taxon>
        <taxon>Sordariomycetidae</taxon>
        <taxon>Sordariales</taxon>
        <taxon>Lasiosphaeriaceae</taxon>
        <taxon>Cercophora</taxon>
    </lineage>
</organism>
<gene>
    <name evidence="7" type="ORF">B0T16DRAFT_387005</name>
</gene>
<evidence type="ECO:0000313" key="7">
    <source>
        <dbReference type="EMBL" id="KAK0651598.1"/>
    </source>
</evidence>
<comment type="similarity">
    <text evidence="1 6">Belongs to the glycosyl hydrolase 43 family.</text>
</comment>
<proteinExistence type="inferred from homology"/>
<dbReference type="InterPro" id="IPR051795">
    <property type="entry name" value="Glycosyl_Hydrlase_43"/>
</dbReference>
<evidence type="ECO:0000256" key="5">
    <source>
        <dbReference type="PIRSR" id="PIRSR606710-2"/>
    </source>
</evidence>
<feature type="active site" description="Proton donor" evidence="4">
    <location>
        <position position="326"/>
    </location>
</feature>
<reference evidence="7" key="1">
    <citation type="submission" date="2023-06" db="EMBL/GenBank/DDBJ databases">
        <title>Genome-scale phylogeny and comparative genomics of the fungal order Sordariales.</title>
        <authorList>
            <consortium name="Lawrence Berkeley National Laboratory"/>
            <person name="Hensen N."/>
            <person name="Bonometti L."/>
            <person name="Westerberg I."/>
            <person name="Brannstrom I.O."/>
            <person name="Guillou S."/>
            <person name="Cros-Aarteil S."/>
            <person name="Calhoun S."/>
            <person name="Haridas S."/>
            <person name="Kuo A."/>
            <person name="Mondo S."/>
            <person name="Pangilinan J."/>
            <person name="Riley R."/>
            <person name="Labutti K."/>
            <person name="Andreopoulos B."/>
            <person name="Lipzen A."/>
            <person name="Chen C."/>
            <person name="Yanf M."/>
            <person name="Daum C."/>
            <person name="Ng V."/>
            <person name="Clum A."/>
            <person name="Steindorff A."/>
            <person name="Ohm R."/>
            <person name="Martin F."/>
            <person name="Silar P."/>
            <person name="Natvig D."/>
            <person name="Lalanne C."/>
            <person name="Gautier V."/>
            <person name="Ament-Velasquez S.L."/>
            <person name="Kruys A."/>
            <person name="Hutchinson M.I."/>
            <person name="Powell A.J."/>
            <person name="Barry K."/>
            <person name="Miller A.N."/>
            <person name="Grigoriev I.V."/>
            <person name="Debuchy R."/>
            <person name="Gladieux P."/>
            <person name="Thoren M.H."/>
            <person name="Johannesson H."/>
        </authorList>
    </citation>
    <scope>NUCLEOTIDE SEQUENCE</scope>
    <source>
        <strain evidence="7">SMH2532-1</strain>
    </source>
</reference>